<evidence type="ECO:0000313" key="4">
    <source>
        <dbReference type="Proteomes" id="UP001304300"/>
    </source>
</evidence>
<dbReference type="InterPro" id="IPR036424">
    <property type="entry name" value="UPP_synth-like_sf"/>
</dbReference>
<feature type="binding site" evidence="2">
    <location>
        <position position="21"/>
    </location>
    <ligand>
        <name>Mg(2+)</name>
        <dbReference type="ChEBI" id="CHEBI:18420"/>
    </ligand>
</feature>
<dbReference type="PANTHER" id="PTHR10291:SF0">
    <property type="entry name" value="DEHYDRODOLICHYL DIPHOSPHATE SYNTHASE 2"/>
    <property type="match status" value="1"/>
</dbReference>
<evidence type="ECO:0000256" key="1">
    <source>
        <dbReference type="ARBA" id="ARBA00022679"/>
    </source>
</evidence>
<proteinExistence type="inferred from homology"/>
<dbReference type="CDD" id="cd00475">
    <property type="entry name" value="Cis_IPPS"/>
    <property type="match status" value="1"/>
</dbReference>
<dbReference type="GO" id="GO:0045547">
    <property type="term" value="F:ditrans,polycis-polyprenyl diphosphate synthase [(2E,6E)-farnesyl diphosphate specific] activity"/>
    <property type="evidence" value="ECO:0007669"/>
    <property type="project" value="TreeGrafter"/>
</dbReference>
<sequence>MCAQRQISQTPPLRHVAIIMDGNGRWAKSRGLPRIEGHRRGVENVREILKAAQELQIQHLTLFAFSVENWQRPAEEISALMNLLELFLSRNLKDLVKNKIRLRVIGRPEQLPDRVQVQLKKALEATKDFTDHQLNVALNYGSRTEVLDAARAYAEAVVRGEEDPQQLDWPGFTSYLYTDGIPDPDLLIRTSGETRVSNFLLLQCAYSEMYFSPVNWPEFGRNEFIEAVETFKRRERRFGKTGEQVQADSPEAATLER</sequence>
<keyword evidence="4" id="KW-1185">Reference proteome</keyword>
<dbReference type="KEGG" id="puo:RZN69_08060"/>
<dbReference type="Proteomes" id="UP001304300">
    <property type="component" value="Chromosome"/>
</dbReference>
<protein>
    <recommendedName>
        <fullName evidence="2">Isoprenyl transferase</fullName>
        <ecNumber evidence="2">2.5.1.-</ecNumber>
    </recommendedName>
</protein>
<feature type="binding site" evidence="2">
    <location>
        <begin position="22"/>
        <end position="25"/>
    </location>
    <ligand>
        <name>substrate</name>
    </ligand>
</feature>
<dbReference type="InterPro" id="IPR001441">
    <property type="entry name" value="UPP_synth-like"/>
</dbReference>
<evidence type="ECO:0000256" key="2">
    <source>
        <dbReference type="HAMAP-Rule" id="MF_01139"/>
    </source>
</evidence>
<dbReference type="RefSeq" id="WP_317835581.1">
    <property type="nucleotide sequence ID" value="NZ_CP136920.1"/>
</dbReference>
<feature type="binding site" evidence="2">
    <location>
        <position position="26"/>
    </location>
    <ligand>
        <name>substrate</name>
    </ligand>
</feature>
<feature type="binding site" evidence="2">
    <location>
        <position position="208"/>
    </location>
    <ligand>
        <name>Mg(2+)</name>
        <dbReference type="ChEBI" id="CHEBI:18420"/>
    </ligand>
</feature>
<dbReference type="SUPFAM" id="SSF64005">
    <property type="entry name" value="Undecaprenyl diphosphate synthase"/>
    <property type="match status" value="1"/>
</dbReference>
<feature type="binding site" evidence="2">
    <location>
        <position position="189"/>
    </location>
    <ligand>
        <name>substrate</name>
    </ligand>
</feature>
<accession>A0AAQ3LFT6</accession>
<feature type="active site" evidence="2">
    <location>
        <position position="21"/>
    </location>
</feature>
<dbReference type="AlphaFoldDB" id="A0AAQ3LFT6"/>
<dbReference type="InterPro" id="IPR018520">
    <property type="entry name" value="UPP_synth-like_CS"/>
</dbReference>
<feature type="active site" description="Proton acceptor" evidence="2">
    <location>
        <position position="69"/>
    </location>
</feature>
<dbReference type="PROSITE" id="PS01066">
    <property type="entry name" value="UPP_SYNTHASE"/>
    <property type="match status" value="1"/>
</dbReference>
<feature type="binding site" evidence="2">
    <location>
        <position position="34"/>
    </location>
    <ligand>
        <name>substrate</name>
    </ligand>
</feature>
<comment type="function">
    <text evidence="2">Catalyzes the condensation of isopentenyl diphosphate (IPP) with allylic pyrophosphates generating different type of terpenoids.</text>
</comment>
<dbReference type="PANTHER" id="PTHR10291">
    <property type="entry name" value="DEHYDRODOLICHYL DIPHOSPHATE SYNTHASE FAMILY MEMBER"/>
    <property type="match status" value="1"/>
</dbReference>
<feature type="binding site" evidence="2">
    <location>
        <position position="38"/>
    </location>
    <ligand>
        <name>substrate</name>
    </ligand>
</feature>
<dbReference type="GO" id="GO:0016094">
    <property type="term" value="P:polyprenol biosynthetic process"/>
    <property type="evidence" value="ECO:0007669"/>
    <property type="project" value="TreeGrafter"/>
</dbReference>
<feature type="binding site" evidence="2">
    <location>
        <position position="70"/>
    </location>
    <ligand>
        <name>substrate</name>
    </ligand>
</feature>
<reference evidence="3 4" key="1">
    <citation type="submission" date="2023-10" db="EMBL/GenBank/DDBJ databases">
        <title>Rubellicoccus peritrichatus gen. nov., sp. nov., isolated from an algae of coral reef tank.</title>
        <authorList>
            <person name="Luo J."/>
        </authorList>
    </citation>
    <scope>NUCLEOTIDE SEQUENCE [LARGE SCALE GENOMIC DNA]</scope>
    <source>
        <strain evidence="3 4">CR14</strain>
    </source>
</reference>
<keyword evidence="2" id="KW-0479">Metal-binding</keyword>
<name>A0AAQ3LFT6_9BACT</name>
<dbReference type="Pfam" id="PF01255">
    <property type="entry name" value="Prenyltransf"/>
    <property type="match status" value="1"/>
</dbReference>
<dbReference type="NCBIfam" id="NF011405">
    <property type="entry name" value="PRK14830.1"/>
    <property type="match status" value="1"/>
</dbReference>
<dbReference type="NCBIfam" id="TIGR00055">
    <property type="entry name" value="uppS"/>
    <property type="match status" value="1"/>
</dbReference>
<keyword evidence="2" id="KW-0460">Magnesium</keyword>
<feature type="binding site" evidence="2">
    <location>
        <begin position="66"/>
        <end position="68"/>
    </location>
    <ligand>
        <name>substrate</name>
    </ligand>
</feature>
<dbReference type="FunFam" id="3.40.1180.10:FF:000001">
    <property type="entry name" value="(2E,6E)-farnesyl-diphosphate-specific ditrans,polycis-undecaprenyl-diphosphate synthase"/>
    <property type="match status" value="1"/>
</dbReference>
<feature type="binding site" evidence="2">
    <location>
        <begin position="195"/>
        <end position="197"/>
    </location>
    <ligand>
        <name>substrate</name>
    </ligand>
</feature>
<comment type="similarity">
    <text evidence="2">Belongs to the UPP synthase family.</text>
</comment>
<comment type="subunit">
    <text evidence="2">Homodimer.</text>
</comment>
<keyword evidence="1 2" id="KW-0808">Transferase</keyword>
<dbReference type="HAMAP" id="MF_01139">
    <property type="entry name" value="ISPT"/>
    <property type="match status" value="1"/>
</dbReference>
<comment type="cofactor">
    <cofactor evidence="2">
        <name>Mg(2+)</name>
        <dbReference type="ChEBI" id="CHEBI:18420"/>
    </cofactor>
    <text evidence="2">Binds 2 magnesium ions per subunit.</text>
</comment>
<dbReference type="Gene3D" id="3.40.1180.10">
    <property type="entry name" value="Decaprenyl diphosphate synthase-like"/>
    <property type="match status" value="1"/>
</dbReference>
<dbReference type="GO" id="GO:0000287">
    <property type="term" value="F:magnesium ion binding"/>
    <property type="evidence" value="ECO:0007669"/>
    <property type="project" value="UniProtKB-UniRule"/>
</dbReference>
<organism evidence="3 4">
    <name type="scientific">Rubellicoccus peritrichatus</name>
    <dbReference type="NCBI Taxonomy" id="3080537"/>
    <lineage>
        <taxon>Bacteria</taxon>
        <taxon>Pseudomonadati</taxon>
        <taxon>Verrucomicrobiota</taxon>
        <taxon>Opitutia</taxon>
        <taxon>Puniceicoccales</taxon>
        <taxon>Cerasicoccaceae</taxon>
        <taxon>Rubellicoccus</taxon>
    </lineage>
</organism>
<gene>
    <name evidence="3" type="ORF">RZN69_08060</name>
</gene>
<feature type="binding site" evidence="2">
    <location>
        <position position="72"/>
    </location>
    <ligand>
        <name>substrate</name>
    </ligand>
</feature>
<dbReference type="EC" id="2.5.1.-" evidence="2"/>
<dbReference type="EMBL" id="CP136920">
    <property type="protein sequence ID" value="WOO43045.1"/>
    <property type="molecule type" value="Genomic_DNA"/>
</dbReference>
<evidence type="ECO:0000313" key="3">
    <source>
        <dbReference type="EMBL" id="WOO43045.1"/>
    </source>
</evidence>